<proteinExistence type="predicted"/>
<reference evidence="4 5" key="1">
    <citation type="journal article" date="2018" name="Mol. Biol. Evol.">
        <title>Broad Genomic Sampling Reveals a Smut Pathogenic Ancestry of the Fungal Clade Ustilaginomycotina.</title>
        <authorList>
            <person name="Kijpornyongpan T."/>
            <person name="Mondo S.J."/>
            <person name="Barry K."/>
            <person name="Sandor L."/>
            <person name="Lee J."/>
            <person name="Lipzen A."/>
            <person name="Pangilinan J."/>
            <person name="LaButti K."/>
            <person name="Hainaut M."/>
            <person name="Henrissat B."/>
            <person name="Grigoriev I.V."/>
            <person name="Spatafora J.W."/>
            <person name="Aime M.C."/>
        </authorList>
    </citation>
    <scope>NUCLEOTIDE SEQUENCE [LARGE SCALE GENOMIC DNA]</scope>
    <source>
        <strain evidence="4 5">MCA 3645</strain>
    </source>
</reference>
<dbReference type="AlphaFoldDB" id="A0A317XS93"/>
<dbReference type="Pfam" id="PF13883">
    <property type="entry name" value="CREG_beta-barrel"/>
    <property type="match status" value="1"/>
</dbReference>
<gene>
    <name evidence="4" type="ORF">BCV70DRAFT_200368</name>
</gene>
<dbReference type="Proteomes" id="UP000246740">
    <property type="component" value="Unassembled WGS sequence"/>
</dbReference>
<feature type="signal peptide" evidence="2">
    <location>
        <begin position="1"/>
        <end position="18"/>
    </location>
</feature>
<dbReference type="InterPro" id="IPR055343">
    <property type="entry name" value="CREG_beta-barrel"/>
</dbReference>
<evidence type="ECO:0000256" key="1">
    <source>
        <dbReference type="SAM" id="MobiDB-lite"/>
    </source>
</evidence>
<evidence type="ECO:0000313" key="5">
    <source>
        <dbReference type="Proteomes" id="UP000246740"/>
    </source>
</evidence>
<dbReference type="OrthoDB" id="2138282at2759"/>
<dbReference type="EMBL" id="KZ819193">
    <property type="protein sequence ID" value="PWZ00219.1"/>
    <property type="molecule type" value="Genomic_DNA"/>
</dbReference>
<feature type="chain" id="PRO_5016390472" description="CREG-like beta-barrel domain-containing protein" evidence="2">
    <location>
        <begin position="19"/>
        <end position="267"/>
    </location>
</feature>
<name>A0A317XS93_9BASI</name>
<dbReference type="Gene3D" id="2.30.110.10">
    <property type="entry name" value="Electron Transport, Fmn-binding Protein, Chain A"/>
    <property type="match status" value="1"/>
</dbReference>
<feature type="domain" description="CREG-like beta-barrel" evidence="3">
    <location>
        <begin position="31"/>
        <end position="221"/>
    </location>
</feature>
<organism evidence="4 5">
    <name type="scientific">Testicularia cyperi</name>
    <dbReference type="NCBI Taxonomy" id="1882483"/>
    <lineage>
        <taxon>Eukaryota</taxon>
        <taxon>Fungi</taxon>
        <taxon>Dikarya</taxon>
        <taxon>Basidiomycota</taxon>
        <taxon>Ustilaginomycotina</taxon>
        <taxon>Ustilaginomycetes</taxon>
        <taxon>Ustilaginales</taxon>
        <taxon>Anthracoideaceae</taxon>
        <taxon>Testicularia</taxon>
    </lineage>
</organism>
<evidence type="ECO:0000313" key="4">
    <source>
        <dbReference type="EMBL" id="PWZ00219.1"/>
    </source>
</evidence>
<dbReference type="STRING" id="1882483.A0A317XS93"/>
<sequence>MKLSAVSLVTVLLAGASASAWETKSQALLQAVELVNDPHVFGVASLSTKYASDHPVSELAGLPITGPEYFAPCYPDSGDLLFLGLTVSQTWRNILHSDTKNGTASIGSNPDPSLPDRRHLDHPGSHHWAHGRPSWRKGMPSKGRATLFGHFELTNATEQPELAHKLGKCYLRHHPDASHWAPGATDSPHVPFWASFVVDRVYWVGGFGDEHFIGWFNQSEWRDAWAGRSQSAQIHRSDASEQPSLHQLFGESTTYSSIDEPLLTFQH</sequence>
<dbReference type="InterPro" id="IPR012349">
    <property type="entry name" value="Split_barrel_FMN-bd"/>
</dbReference>
<dbReference type="SUPFAM" id="SSF50475">
    <property type="entry name" value="FMN-binding split barrel"/>
    <property type="match status" value="1"/>
</dbReference>
<dbReference type="InParanoid" id="A0A317XS93"/>
<evidence type="ECO:0000256" key="2">
    <source>
        <dbReference type="SAM" id="SignalP"/>
    </source>
</evidence>
<accession>A0A317XS93</accession>
<keyword evidence="5" id="KW-1185">Reference proteome</keyword>
<feature type="compositionally biased region" description="Basic and acidic residues" evidence="1">
    <location>
        <begin position="114"/>
        <end position="124"/>
    </location>
</feature>
<feature type="compositionally biased region" description="Polar residues" evidence="1">
    <location>
        <begin position="100"/>
        <end position="111"/>
    </location>
</feature>
<feature type="compositionally biased region" description="Basic residues" evidence="1">
    <location>
        <begin position="125"/>
        <end position="135"/>
    </location>
</feature>
<protein>
    <recommendedName>
        <fullName evidence="3">CREG-like beta-barrel domain-containing protein</fullName>
    </recommendedName>
</protein>
<evidence type="ECO:0000259" key="3">
    <source>
        <dbReference type="Pfam" id="PF13883"/>
    </source>
</evidence>
<feature type="region of interest" description="Disordered" evidence="1">
    <location>
        <begin position="98"/>
        <end position="139"/>
    </location>
</feature>
<dbReference type="PANTHER" id="PTHR37273:SF1">
    <property type="entry name" value="ADL397C-AP"/>
    <property type="match status" value="1"/>
</dbReference>
<dbReference type="PANTHER" id="PTHR37273">
    <property type="entry name" value="CHROMOSOME 8, WHOLE GENOME SHOTGUN SEQUENCE"/>
    <property type="match status" value="1"/>
</dbReference>
<keyword evidence="2" id="KW-0732">Signal</keyword>